<dbReference type="OrthoDB" id="10016565at2759"/>
<keyword evidence="4" id="KW-0106">Calcium</keyword>
<dbReference type="EMBL" id="JAFJMO010000001">
    <property type="protein sequence ID" value="KAJ8287350.1"/>
    <property type="molecule type" value="Genomic_DNA"/>
</dbReference>
<evidence type="ECO:0000256" key="3">
    <source>
        <dbReference type="ARBA" id="ARBA00022723"/>
    </source>
</evidence>
<dbReference type="InterPro" id="IPR043197">
    <property type="entry name" value="Plakin"/>
</dbReference>
<dbReference type="Proteomes" id="UP001152803">
    <property type="component" value="Unassembled WGS sequence"/>
</dbReference>
<dbReference type="Pfam" id="PF02187">
    <property type="entry name" value="GAS2"/>
    <property type="match status" value="1"/>
</dbReference>
<evidence type="ECO:0000259" key="8">
    <source>
        <dbReference type="PROSITE" id="PS51460"/>
    </source>
</evidence>
<dbReference type="GO" id="GO:0045104">
    <property type="term" value="P:intermediate filament cytoskeleton organization"/>
    <property type="evidence" value="ECO:0007669"/>
    <property type="project" value="InterPro"/>
</dbReference>
<dbReference type="GO" id="GO:0042060">
    <property type="term" value="P:wound healing"/>
    <property type="evidence" value="ECO:0007669"/>
    <property type="project" value="TreeGrafter"/>
</dbReference>
<dbReference type="FunFam" id="1.20.58.60:FF:000001">
    <property type="entry name" value="Microtubule-actin cross-linking factor 1"/>
    <property type="match status" value="1"/>
</dbReference>
<feature type="domain" description="GAR" evidence="8">
    <location>
        <begin position="1151"/>
        <end position="1221"/>
    </location>
</feature>
<dbReference type="GO" id="GO:0005198">
    <property type="term" value="F:structural molecule activity"/>
    <property type="evidence" value="ECO:0007669"/>
    <property type="project" value="TreeGrafter"/>
</dbReference>
<dbReference type="GO" id="GO:0005874">
    <property type="term" value="C:microtubule"/>
    <property type="evidence" value="ECO:0007669"/>
    <property type="project" value="TreeGrafter"/>
</dbReference>
<feature type="coiled-coil region" evidence="6">
    <location>
        <begin position="857"/>
        <end position="884"/>
    </location>
</feature>
<dbReference type="GO" id="GO:0005509">
    <property type="term" value="F:calcium ion binding"/>
    <property type="evidence" value="ECO:0007669"/>
    <property type="project" value="InterPro"/>
</dbReference>
<dbReference type="GO" id="GO:0005737">
    <property type="term" value="C:cytoplasm"/>
    <property type="evidence" value="ECO:0007669"/>
    <property type="project" value="TreeGrafter"/>
</dbReference>
<sequence length="1269" mass="144795">MLDPSSQEGAAMRRSCSNVEHRYLSIKDGVRGHSAALEEAISQSSQFYDKMEPLLGTLERAVQRLRQRPPVAVELEKIREQLAVHRAAGQELDKLLPAYNTLCSHGDDPAAHVPHAHPGDPASQVMRSRLQRLHSLWGEIRQRAQEREAKLLQVLDLAGRFWAESGALLGTLRDAQDITKKLEDPAVSPAHITQQLETTKAWQGEMGRLSEQLQGLRGLGEELIGACGDTEKPPITKSLAETEAALRSLNRMLEDRTHRLETAMATAVQYQDALQGMYGYLDKASMELRNMPAVGVELGSVQRQIQDLKLFKAVVLQQQRGVQKVQLQGELLVRSASAQSERDAVREPLAHLTHLWKSLGDEVSHRQVSSDDVLSRRATMEALNRAASSMLLEPCPQEEASHLQPQLETVHHSWESLLLKTQGRQDLLEAALTQAEGFHGEVQECLQWIRDTERQLSATKPTGGLPETAREQLRQHMDLQDQVSQHAERYSDVLARGQAMLMSLLEGEEGVLGATQTQEHLLLLQTSWASLNSKMDTRRVKLEERFPWRRGFRVLCSLILDTLLLQIEEHKVFMSEVSSHRQQVLVLEKVGSELRSASLEQDEVLIGNLLLRVHSRWHQLAKSSREREQSLEEAHKTATKESCGELWNWLLETESRLDVELTVTNQPEEINEELAKHEDLRKALCSRLPLYYATVRSGRSLRDKATLPTDTQKLSSLLEQLRDAWDRVCAKSTQRQQLLEEAVLYSGQPEGALQLMLDWLCWAETQLQEDQPIYGDMDLVSHLLESHQVFQRELYSRTGSELSMRWDRVCSLSVSKQTRLQQALKQAEQFRNSVQQLLVWLSGVGQARFHSGVPEEVESVQEVLRAQEVLVEALEERREEVIAACALGQDILTSCHPDSAAIIRQRVSTLQTRYREVLMWAKQHKEALETSLAQMLNNSILLEELLSWLLWAESTLVQRESVCLPHDTLQIKTLIIEHQVFMEEMGQKQMDIERLTTSCQSRDSPESQTDKHGGVVTGGNPRLSQLRSLCQQVWQLCLNHQNKLSIALKRLEELEEGVEFDFDGWRRKCMQWTSRRKCGLMDMFQRMDTEQDGRVTRQQFTEVIVALDFPTSQWEMMAVMDLFDQDSSGNIDYYEFAAALHQNRDPSTHTTEAERIKEEVTRQVVQCKCKKRFQVQQIGENKYRLGQVECVLRILCNVLLVQMGHGWMSLNEFLMKYDPCRDVSHTQSFPRSLSGLLAGRSGEMSRGRASEVWAPWCWWLTWDTHSPAL</sequence>
<dbReference type="PROSITE" id="PS50222">
    <property type="entry name" value="EF_HAND_2"/>
    <property type="match status" value="2"/>
</dbReference>
<comment type="caution">
    <text evidence="9">The sequence shown here is derived from an EMBL/GenBank/DDBJ whole genome shotgun (WGS) entry which is preliminary data.</text>
</comment>
<dbReference type="InterPro" id="IPR003108">
    <property type="entry name" value="GAR_dom"/>
</dbReference>
<dbReference type="Gene3D" id="1.20.58.60">
    <property type="match status" value="10"/>
</dbReference>
<dbReference type="InterPro" id="IPR018247">
    <property type="entry name" value="EF_Hand_1_Ca_BS"/>
</dbReference>
<dbReference type="AlphaFoldDB" id="A0A9Q1E0C6"/>
<feature type="domain" description="EF-hand" evidence="7">
    <location>
        <begin position="1115"/>
        <end position="1146"/>
    </location>
</feature>
<keyword evidence="10" id="KW-1185">Reference proteome</keyword>
<dbReference type="CDD" id="cd00176">
    <property type="entry name" value="SPEC"/>
    <property type="match status" value="5"/>
</dbReference>
<dbReference type="GO" id="GO:0015629">
    <property type="term" value="C:actin cytoskeleton"/>
    <property type="evidence" value="ECO:0007669"/>
    <property type="project" value="TreeGrafter"/>
</dbReference>
<dbReference type="GO" id="GO:0005882">
    <property type="term" value="C:intermediate filament"/>
    <property type="evidence" value="ECO:0007669"/>
    <property type="project" value="TreeGrafter"/>
</dbReference>
<dbReference type="InterPro" id="IPR002017">
    <property type="entry name" value="Spectrin_repeat"/>
</dbReference>
<name>A0A9Q1E0C6_CONCO</name>
<dbReference type="PROSITE" id="PS00018">
    <property type="entry name" value="EF_HAND_1"/>
    <property type="match status" value="1"/>
</dbReference>
<dbReference type="GO" id="GO:0008017">
    <property type="term" value="F:microtubule binding"/>
    <property type="evidence" value="ECO:0007669"/>
    <property type="project" value="InterPro"/>
</dbReference>
<evidence type="ECO:0000256" key="2">
    <source>
        <dbReference type="ARBA" id="ARBA00022490"/>
    </source>
</evidence>
<evidence type="ECO:0000256" key="1">
    <source>
        <dbReference type="ARBA" id="ARBA00004245"/>
    </source>
</evidence>
<dbReference type="PANTHER" id="PTHR23169">
    <property type="entry name" value="ENVOPLAKIN"/>
    <property type="match status" value="1"/>
</dbReference>
<dbReference type="SUPFAM" id="SSF143575">
    <property type="entry name" value="GAS2 domain-like"/>
    <property type="match status" value="1"/>
</dbReference>
<feature type="domain" description="EF-hand" evidence="7">
    <location>
        <begin position="1080"/>
        <end position="1110"/>
    </location>
</feature>
<dbReference type="GO" id="GO:0045296">
    <property type="term" value="F:cadherin binding"/>
    <property type="evidence" value="ECO:0007669"/>
    <property type="project" value="TreeGrafter"/>
</dbReference>
<dbReference type="SUPFAM" id="SSF47473">
    <property type="entry name" value="EF-hand"/>
    <property type="match status" value="1"/>
</dbReference>
<dbReference type="SMART" id="SM00054">
    <property type="entry name" value="EFh"/>
    <property type="match status" value="2"/>
</dbReference>
<dbReference type="GO" id="GO:0005886">
    <property type="term" value="C:plasma membrane"/>
    <property type="evidence" value="ECO:0007669"/>
    <property type="project" value="UniProtKB-SubCell"/>
</dbReference>
<evidence type="ECO:0000259" key="7">
    <source>
        <dbReference type="PROSITE" id="PS50222"/>
    </source>
</evidence>
<dbReference type="GO" id="GO:0032886">
    <property type="term" value="P:regulation of microtubule-based process"/>
    <property type="evidence" value="ECO:0007669"/>
    <property type="project" value="TreeGrafter"/>
</dbReference>
<dbReference type="Gene3D" id="3.30.920.20">
    <property type="entry name" value="Gas2-like domain"/>
    <property type="match status" value="1"/>
</dbReference>
<dbReference type="InterPro" id="IPR018159">
    <property type="entry name" value="Spectrin/alpha-actinin"/>
</dbReference>
<dbReference type="Pfam" id="PF13499">
    <property type="entry name" value="EF-hand_7"/>
    <property type="match status" value="1"/>
</dbReference>
<dbReference type="SUPFAM" id="SSF46966">
    <property type="entry name" value="Spectrin repeat"/>
    <property type="match status" value="9"/>
</dbReference>
<gene>
    <name evidence="9" type="ORF">COCON_G00000090</name>
</gene>
<dbReference type="CDD" id="cd00051">
    <property type="entry name" value="EFh"/>
    <property type="match status" value="1"/>
</dbReference>
<dbReference type="SMART" id="SM00243">
    <property type="entry name" value="GAS2"/>
    <property type="match status" value="1"/>
</dbReference>
<dbReference type="InterPro" id="IPR011992">
    <property type="entry name" value="EF-hand-dom_pair"/>
</dbReference>
<comment type="subcellular location">
    <subcellularLocation>
        <location evidence="1">Cytoplasm</location>
        <location evidence="1">Cytoskeleton</location>
    </subcellularLocation>
</comment>
<proteinExistence type="predicted"/>
<dbReference type="InterPro" id="IPR036534">
    <property type="entry name" value="GAR_dom_sf"/>
</dbReference>
<dbReference type="PROSITE" id="PS51460">
    <property type="entry name" value="GAR"/>
    <property type="match status" value="1"/>
</dbReference>
<dbReference type="InterPro" id="IPR002048">
    <property type="entry name" value="EF_hand_dom"/>
</dbReference>
<keyword evidence="5" id="KW-0206">Cytoskeleton</keyword>
<evidence type="ECO:0000313" key="10">
    <source>
        <dbReference type="Proteomes" id="UP001152803"/>
    </source>
</evidence>
<dbReference type="PANTHER" id="PTHR23169:SF25">
    <property type="entry name" value="MICROTUBULE-ACTIN CROSS-LINKING FACTOR 1, ISOFORMS 1_2_3_4_5"/>
    <property type="match status" value="1"/>
</dbReference>
<protein>
    <submittedName>
        <fullName evidence="9">Uncharacterized protein</fullName>
    </submittedName>
</protein>
<accession>A0A9Q1E0C6</accession>
<organism evidence="9 10">
    <name type="scientific">Conger conger</name>
    <name type="common">Conger eel</name>
    <name type="synonym">Muraena conger</name>
    <dbReference type="NCBI Taxonomy" id="82655"/>
    <lineage>
        <taxon>Eukaryota</taxon>
        <taxon>Metazoa</taxon>
        <taxon>Chordata</taxon>
        <taxon>Craniata</taxon>
        <taxon>Vertebrata</taxon>
        <taxon>Euteleostomi</taxon>
        <taxon>Actinopterygii</taxon>
        <taxon>Neopterygii</taxon>
        <taxon>Teleostei</taxon>
        <taxon>Anguilliformes</taxon>
        <taxon>Congridae</taxon>
        <taxon>Conger</taxon>
    </lineage>
</organism>
<keyword evidence="3" id="KW-0479">Metal-binding</keyword>
<keyword evidence="2" id="KW-0963">Cytoplasm</keyword>
<evidence type="ECO:0000256" key="6">
    <source>
        <dbReference type="SAM" id="Coils"/>
    </source>
</evidence>
<dbReference type="GO" id="GO:0051893">
    <property type="term" value="P:regulation of focal adhesion assembly"/>
    <property type="evidence" value="ECO:0007669"/>
    <property type="project" value="TreeGrafter"/>
</dbReference>
<reference evidence="9" key="1">
    <citation type="journal article" date="2023" name="Science">
        <title>Genome structures resolve the early diversification of teleost fishes.</title>
        <authorList>
            <person name="Parey E."/>
            <person name="Louis A."/>
            <person name="Montfort J."/>
            <person name="Bouchez O."/>
            <person name="Roques C."/>
            <person name="Iampietro C."/>
            <person name="Lluch J."/>
            <person name="Castinel A."/>
            <person name="Donnadieu C."/>
            <person name="Desvignes T."/>
            <person name="Floi Bucao C."/>
            <person name="Jouanno E."/>
            <person name="Wen M."/>
            <person name="Mejri S."/>
            <person name="Dirks R."/>
            <person name="Jansen H."/>
            <person name="Henkel C."/>
            <person name="Chen W.J."/>
            <person name="Zahm M."/>
            <person name="Cabau C."/>
            <person name="Klopp C."/>
            <person name="Thompson A.W."/>
            <person name="Robinson-Rechavi M."/>
            <person name="Braasch I."/>
            <person name="Lecointre G."/>
            <person name="Bobe J."/>
            <person name="Postlethwait J.H."/>
            <person name="Berthelot C."/>
            <person name="Roest Crollius H."/>
            <person name="Guiguen Y."/>
        </authorList>
    </citation>
    <scope>NUCLEOTIDE SEQUENCE</scope>
    <source>
        <strain evidence="9">Concon-B</strain>
    </source>
</reference>
<keyword evidence="6" id="KW-0175">Coiled coil</keyword>
<evidence type="ECO:0000256" key="5">
    <source>
        <dbReference type="ARBA" id="ARBA00023212"/>
    </source>
</evidence>
<evidence type="ECO:0000256" key="4">
    <source>
        <dbReference type="ARBA" id="ARBA00022837"/>
    </source>
</evidence>
<dbReference type="Pfam" id="PF00435">
    <property type="entry name" value="Spectrin"/>
    <property type="match status" value="6"/>
</dbReference>
<dbReference type="SMART" id="SM00150">
    <property type="entry name" value="SPEC"/>
    <property type="match status" value="8"/>
</dbReference>
<dbReference type="Gene3D" id="1.10.238.10">
    <property type="entry name" value="EF-hand"/>
    <property type="match status" value="1"/>
</dbReference>
<evidence type="ECO:0000313" key="9">
    <source>
        <dbReference type="EMBL" id="KAJ8287350.1"/>
    </source>
</evidence>